<dbReference type="PIRSF" id="PIRSF018957">
    <property type="entry name" value="UCP018957"/>
    <property type="match status" value="1"/>
</dbReference>
<accession>A0A2R5F1M5</accession>
<evidence type="ECO:0000313" key="2">
    <source>
        <dbReference type="Proteomes" id="UP000245202"/>
    </source>
</evidence>
<dbReference type="EMBL" id="BDQX01000398">
    <property type="protein sequence ID" value="GBG11388.1"/>
    <property type="molecule type" value="Genomic_DNA"/>
</dbReference>
<protein>
    <recommendedName>
        <fullName evidence="3">DUF1802 domain-containing protein</fullName>
    </recommendedName>
</protein>
<proteinExistence type="predicted"/>
<dbReference type="Pfam" id="PF08819">
    <property type="entry name" value="DUF1802"/>
    <property type="match status" value="1"/>
</dbReference>
<organism evidence="1 2">
    <name type="scientific">Paenibacillus agaridevorans</name>
    <dbReference type="NCBI Taxonomy" id="171404"/>
    <lineage>
        <taxon>Bacteria</taxon>
        <taxon>Bacillati</taxon>
        <taxon>Bacillota</taxon>
        <taxon>Bacilli</taxon>
        <taxon>Bacillales</taxon>
        <taxon>Paenibacillaceae</taxon>
        <taxon>Paenibacillus</taxon>
    </lineage>
</organism>
<comment type="caution">
    <text evidence="1">The sequence shown here is derived from an EMBL/GenBank/DDBJ whole genome shotgun (WGS) entry which is preliminary data.</text>
</comment>
<dbReference type="AlphaFoldDB" id="A0A2R5F1M5"/>
<reference evidence="1 2" key="1">
    <citation type="submission" date="2017-08" db="EMBL/GenBank/DDBJ databases">
        <title>Substantial Increase in Enzyme Production by Combined Drug-Resistance Mutations in Paenibacillus agaridevorans.</title>
        <authorList>
            <person name="Tanaka Y."/>
            <person name="Funane K."/>
            <person name="Hosaka T."/>
            <person name="Shiwa Y."/>
            <person name="Fujita N."/>
            <person name="Miyazaki T."/>
            <person name="Yoshikawa H."/>
            <person name="Murakami K."/>
            <person name="Kasahara K."/>
            <person name="Inaoka T."/>
            <person name="Hiraga Y."/>
            <person name="Ochi K."/>
        </authorList>
    </citation>
    <scope>NUCLEOTIDE SEQUENCE [LARGE SCALE GENOMIC DNA]</scope>
    <source>
        <strain evidence="1 2">T-3040</strain>
    </source>
</reference>
<dbReference type="InterPro" id="IPR014923">
    <property type="entry name" value="DUF1802"/>
</dbReference>
<gene>
    <name evidence="1" type="ORF">PAT3040_06202</name>
</gene>
<keyword evidence="2" id="KW-1185">Reference proteome</keyword>
<sequence>MDEQKRQMIALKEWAVSVKALREGKQILVLRKGGIIEETRDFQLLSHSFYLMPAYEHQRKELLKHPYQDGMDETLEEWSPGMERVKLDTYAEVTDDIEITDQETLDKLRDCHIWTDTFAEERLKWKRKKPLHLLLMKTYKLDEPVYAPMREVYNGCKSWVRLEDSLPEPAMKPVLTADTYAEERERIRTLIDL</sequence>
<dbReference type="InterPro" id="IPR008307">
    <property type="entry name" value="UCP018957"/>
</dbReference>
<name>A0A2R5F1M5_9BACL</name>
<dbReference type="Proteomes" id="UP000245202">
    <property type="component" value="Unassembled WGS sequence"/>
</dbReference>
<evidence type="ECO:0008006" key="3">
    <source>
        <dbReference type="Google" id="ProtNLM"/>
    </source>
</evidence>
<dbReference type="RefSeq" id="WP_258235247.1">
    <property type="nucleotide sequence ID" value="NZ_BDQX01000398.1"/>
</dbReference>
<evidence type="ECO:0000313" key="1">
    <source>
        <dbReference type="EMBL" id="GBG11388.1"/>
    </source>
</evidence>